<keyword evidence="2" id="KW-1185">Reference proteome</keyword>
<sequence>MVMENRHFWFCLKSLVIQLQRFPNWIFFQSNIFEKKSLKQDYNWKISNIQENSISYKINKLTYSNNQVKADKQQIVAMEFQNQFRC</sequence>
<proteinExistence type="predicted"/>
<protein>
    <submittedName>
        <fullName evidence="1">Uncharacterized protein</fullName>
    </submittedName>
</protein>
<dbReference type="EMBL" id="CAJJDO010000014">
    <property type="protein sequence ID" value="CAD8145744.1"/>
    <property type="molecule type" value="Genomic_DNA"/>
</dbReference>
<evidence type="ECO:0000313" key="2">
    <source>
        <dbReference type="Proteomes" id="UP000689195"/>
    </source>
</evidence>
<accession>A0A8S1T4I2</accession>
<dbReference type="AlphaFoldDB" id="A0A8S1T4I2"/>
<comment type="caution">
    <text evidence="1">The sequence shown here is derived from an EMBL/GenBank/DDBJ whole genome shotgun (WGS) entry which is preliminary data.</text>
</comment>
<name>A0A8S1T4I2_9CILI</name>
<reference evidence="1" key="1">
    <citation type="submission" date="2021-01" db="EMBL/GenBank/DDBJ databases">
        <authorList>
            <consortium name="Genoscope - CEA"/>
            <person name="William W."/>
        </authorList>
    </citation>
    <scope>NUCLEOTIDE SEQUENCE</scope>
</reference>
<evidence type="ECO:0000313" key="1">
    <source>
        <dbReference type="EMBL" id="CAD8145744.1"/>
    </source>
</evidence>
<gene>
    <name evidence="1" type="ORF">PPENT_87.1.T0140409</name>
</gene>
<organism evidence="1 2">
    <name type="scientific">Paramecium pentaurelia</name>
    <dbReference type="NCBI Taxonomy" id="43138"/>
    <lineage>
        <taxon>Eukaryota</taxon>
        <taxon>Sar</taxon>
        <taxon>Alveolata</taxon>
        <taxon>Ciliophora</taxon>
        <taxon>Intramacronucleata</taxon>
        <taxon>Oligohymenophorea</taxon>
        <taxon>Peniculida</taxon>
        <taxon>Parameciidae</taxon>
        <taxon>Paramecium</taxon>
    </lineage>
</organism>
<dbReference type="Proteomes" id="UP000689195">
    <property type="component" value="Unassembled WGS sequence"/>
</dbReference>